<dbReference type="AlphaFoldDB" id="A0A1H0AF47"/>
<keyword evidence="1" id="KW-0812">Transmembrane</keyword>
<dbReference type="Proteomes" id="UP000199682">
    <property type="component" value="Unassembled WGS sequence"/>
</dbReference>
<proteinExistence type="predicted"/>
<sequence length="57" mass="6115">MATCDEVPDKSVRLLPRITADSVRLVWAAAPRLLIVSIVLKLLNGTGLAATLVFGRI</sequence>
<dbReference type="RefSeq" id="WP_176930041.1">
    <property type="nucleotide sequence ID" value="NZ_FNET01000046.1"/>
</dbReference>
<keyword evidence="1" id="KW-1133">Transmembrane helix</keyword>
<name>A0A1H0AF47_9PSEU</name>
<dbReference type="EMBL" id="FNET01000046">
    <property type="protein sequence ID" value="SDN32242.1"/>
    <property type="molecule type" value="Genomic_DNA"/>
</dbReference>
<evidence type="ECO:0000313" key="3">
    <source>
        <dbReference type="Proteomes" id="UP000199682"/>
    </source>
</evidence>
<protein>
    <submittedName>
        <fullName evidence="2">Uncharacterized protein</fullName>
    </submittedName>
</protein>
<evidence type="ECO:0000313" key="2">
    <source>
        <dbReference type="EMBL" id="SDN32242.1"/>
    </source>
</evidence>
<gene>
    <name evidence="2" type="ORF">SAMN04488074_14620</name>
</gene>
<evidence type="ECO:0000256" key="1">
    <source>
        <dbReference type="SAM" id="Phobius"/>
    </source>
</evidence>
<accession>A0A1H0AF47</accession>
<keyword evidence="1" id="KW-0472">Membrane</keyword>
<feature type="transmembrane region" description="Helical" evidence="1">
    <location>
        <begin position="33"/>
        <end position="54"/>
    </location>
</feature>
<organism evidence="2 3">
    <name type="scientific">Lentzea albidocapillata subsp. violacea</name>
    <dbReference type="NCBI Taxonomy" id="128104"/>
    <lineage>
        <taxon>Bacteria</taxon>
        <taxon>Bacillati</taxon>
        <taxon>Actinomycetota</taxon>
        <taxon>Actinomycetes</taxon>
        <taxon>Pseudonocardiales</taxon>
        <taxon>Pseudonocardiaceae</taxon>
        <taxon>Lentzea</taxon>
    </lineage>
</organism>
<reference evidence="3" key="1">
    <citation type="submission" date="2016-10" db="EMBL/GenBank/DDBJ databases">
        <authorList>
            <person name="Varghese N."/>
            <person name="Submissions S."/>
        </authorList>
    </citation>
    <scope>NUCLEOTIDE SEQUENCE [LARGE SCALE GENOMIC DNA]</scope>
    <source>
        <strain evidence="3">DSM 44796</strain>
    </source>
</reference>